<dbReference type="EMBL" id="UGGT01000001">
    <property type="protein sequence ID" value="STO21303.1"/>
    <property type="molecule type" value="Genomic_DNA"/>
</dbReference>
<dbReference type="RefSeq" id="WP_010653581.1">
    <property type="nucleotide sequence ID" value="NZ_JAPHOO010000001.1"/>
</dbReference>
<protein>
    <submittedName>
        <fullName evidence="2">Uncharacterized protein</fullName>
    </submittedName>
</protein>
<evidence type="ECO:0000313" key="3">
    <source>
        <dbReference type="Proteomes" id="UP000254554"/>
    </source>
</evidence>
<feature type="signal peptide" evidence="1">
    <location>
        <begin position="1"/>
        <end position="20"/>
    </location>
</feature>
<dbReference type="STRING" id="1094715.GCA_000236165_01055"/>
<keyword evidence="1" id="KW-0732">Signal</keyword>
<dbReference type="Proteomes" id="UP000254554">
    <property type="component" value="Unassembled WGS sequence"/>
</dbReference>
<keyword evidence="3" id="KW-1185">Reference proteome</keyword>
<proteinExistence type="predicted"/>
<organism evidence="2 3">
    <name type="scientific">Fluoribacter dumoffii</name>
    <dbReference type="NCBI Taxonomy" id="463"/>
    <lineage>
        <taxon>Bacteria</taxon>
        <taxon>Pseudomonadati</taxon>
        <taxon>Pseudomonadota</taxon>
        <taxon>Gammaproteobacteria</taxon>
        <taxon>Legionellales</taxon>
        <taxon>Legionellaceae</taxon>
        <taxon>Fluoribacter</taxon>
    </lineage>
</organism>
<name>A0A377G968_9GAMM</name>
<accession>A0A377G968</accession>
<evidence type="ECO:0000256" key="1">
    <source>
        <dbReference type="SAM" id="SignalP"/>
    </source>
</evidence>
<sequence>MNKLKLSIFVSILVTGIASAASAPCDGFQIRLKNNLNDDLLMTTIKLNGAEIQPGVFEKLNHKSEQVFTINRSKQDLPMTGEFTLHTLSLPSKTVKIQYSLENKVAFCEHNDNSPQSDYAVEKNRKIGEVQYTINNQ</sequence>
<dbReference type="AlphaFoldDB" id="A0A377G968"/>
<dbReference type="GeneID" id="93292058"/>
<gene>
    <name evidence="2" type="ORF">NCTC11370_01368</name>
</gene>
<feature type="chain" id="PRO_5016779570" evidence="1">
    <location>
        <begin position="21"/>
        <end position="137"/>
    </location>
</feature>
<evidence type="ECO:0000313" key="2">
    <source>
        <dbReference type="EMBL" id="STO21303.1"/>
    </source>
</evidence>
<dbReference type="OrthoDB" id="5640969at2"/>
<reference evidence="2 3" key="1">
    <citation type="submission" date="2018-06" db="EMBL/GenBank/DDBJ databases">
        <authorList>
            <consortium name="Pathogen Informatics"/>
            <person name="Doyle S."/>
        </authorList>
    </citation>
    <scope>NUCLEOTIDE SEQUENCE [LARGE SCALE GENOMIC DNA]</scope>
    <source>
        <strain evidence="2 3">NCTC11370</strain>
    </source>
</reference>